<evidence type="ECO:0000313" key="2">
    <source>
        <dbReference type="Proteomes" id="UP001055811"/>
    </source>
</evidence>
<keyword evidence="2" id="KW-1185">Reference proteome</keyword>
<gene>
    <name evidence="1" type="ORF">L2E82_10897</name>
</gene>
<protein>
    <submittedName>
        <fullName evidence="1">Uncharacterized protein</fullName>
    </submittedName>
</protein>
<accession>A0ACB9GBT5</accession>
<sequence>MRVASKNSNKNRSPLIRADLMISRKVRAHPTEPRNLVTAIHTSRTPRTDLVRSHKQELDQKRGHRQISQVTRNERKGEKKNQTNHVSKADLKPEKEEFAGLMRTRRSRKE</sequence>
<evidence type="ECO:0000313" key="1">
    <source>
        <dbReference type="EMBL" id="KAI3780904.1"/>
    </source>
</evidence>
<dbReference type="Proteomes" id="UP001055811">
    <property type="component" value="Linkage Group LG02"/>
</dbReference>
<dbReference type="EMBL" id="CM042010">
    <property type="protein sequence ID" value="KAI3780904.1"/>
    <property type="molecule type" value="Genomic_DNA"/>
</dbReference>
<reference evidence="1 2" key="2">
    <citation type="journal article" date="2022" name="Mol. Ecol. Resour.">
        <title>The genomes of chicory, endive, great burdock and yacon provide insights into Asteraceae paleo-polyploidization history and plant inulin production.</title>
        <authorList>
            <person name="Fan W."/>
            <person name="Wang S."/>
            <person name="Wang H."/>
            <person name="Wang A."/>
            <person name="Jiang F."/>
            <person name="Liu H."/>
            <person name="Zhao H."/>
            <person name="Xu D."/>
            <person name="Zhang Y."/>
        </authorList>
    </citation>
    <scope>NUCLEOTIDE SEQUENCE [LARGE SCALE GENOMIC DNA]</scope>
    <source>
        <strain evidence="2">cv. Punajuju</strain>
        <tissue evidence="1">Leaves</tissue>
    </source>
</reference>
<organism evidence="1 2">
    <name type="scientific">Cichorium intybus</name>
    <name type="common">Chicory</name>
    <dbReference type="NCBI Taxonomy" id="13427"/>
    <lineage>
        <taxon>Eukaryota</taxon>
        <taxon>Viridiplantae</taxon>
        <taxon>Streptophyta</taxon>
        <taxon>Embryophyta</taxon>
        <taxon>Tracheophyta</taxon>
        <taxon>Spermatophyta</taxon>
        <taxon>Magnoliopsida</taxon>
        <taxon>eudicotyledons</taxon>
        <taxon>Gunneridae</taxon>
        <taxon>Pentapetalae</taxon>
        <taxon>asterids</taxon>
        <taxon>campanulids</taxon>
        <taxon>Asterales</taxon>
        <taxon>Asteraceae</taxon>
        <taxon>Cichorioideae</taxon>
        <taxon>Cichorieae</taxon>
        <taxon>Cichoriinae</taxon>
        <taxon>Cichorium</taxon>
    </lineage>
</organism>
<comment type="caution">
    <text evidence="1">The sequence shown here is derived from an EMBL/GenBank/DDBJ whole genome shotgun (WGS) entry which is preliminary data.</text>
</comment>
<name>A0ACB9GBT5_CICIN</name>
<proteinExistence type="predicted"/>
<reference evidence="2" key="1">
    <citation type="journal article" date="2022" name="Mol. Ecol. Resour.">
        <title>The genomes of chicory, endive, great burdock and yacon provide insights into Asteraceae palaeo-polyploidization history and plant inulin production.</title>
        <authorList>
            <person name="Fan W."/>
            <person name="Wang S."/>
            <person name="Wang H."/>
            <person name="Wang A."/>
            <person name="Jiang F."/>
            <person name="Liu H."/>
            <person name="Zhao H."/>
            <person name="Xu D."/>
            <person name="Zhang Y."/>
        </authorList>
    </citation>
    <scope>NUCLEOTIDE SEQUENCE [LARGE SCALE GENOMIC DNA]</scope>
    <source>
        <strain evidence="2">cv. Punajuju</strain>
    </source>
</reference>